<dbReference type="Gene3D" id="3.40.640.10">
    <property type="entry name" value="Type I PLP-dependent aspartate aminotransferase-like (Major domain)"/>
    <property type="match status" value="3"/>
</dbReference>
<evidence type="ECO:0000256" key="7">
    <source>
        <dbReference type="ARBA" id="ARBA00022555"/>
    </source>
</evidence>
<proteinExistence type="inferred from homology"/>
<dbReference type="PANTHER" id="PTHR12944:SF2">
    <property type="entry name" value="O-PHOSPHOSERYL-TRNA(SEC) SELENIUM TRANSFERASE"/>
    <property type="match status" value="1"/>
</dbReference>
<keyword evidence="7" id="KW-0820">tRNA-binding</keyword>
<evidence type="ECO:0000256" key="10">
    <source>
        <dbReference type="ARBA" id="ARBA00022898"/>
    </source>
</evidence>
<dbReference type="GO" id="GO:0001717">
    <property type="term" value="P:conversion of seryl-tRNAsec to selenocys-tRNAsec"/>
    <property type="evidence" value="ECO:0007669"/>
    <property type="project" value="InterPro"/>
</dbReference>
<comment type="function">
    <text evidence="2">Converts O-phosphoseryl-tRNA(Sec) to selenocysteinyl-tRNA(Sec) required for selenoprotein biosynthesis.</text>
</comment>
<dbReference type="SUPFAM" id="SSF53383">
    <property type="entry name" value="PLP-dependent transferases"/>
    <property type="match status" value="1"/>
</dbReference>
<evidence type="ECO:0000256" key="12">
    <source>
        <dbReference type="ARBA" id="ARBA00023266"/>
    </source>
</evidence>
<dbReference type="GO" id="GO:0001514">
    <property type="term" value="P:selenocysteine incorporation"/>
    <property type="evidence" value="ECO:0007669"/>
    <property type="project" value="TreeGrafter"/>
</dbReference>
<dbReference type="RefSeq" id="XP_024571787.1">
    <property type="nucleotide sequence ID" value="XM_024723959.1"/>
</dbReference>
<evidence type="ECO:0000256" key="14">
    <source>
        <dbReference type="ARBA" id="ARBA00032048"/>
    </source>
</evidence>
<sequence>MLLAQRLLPDEGWDDASVELLLHTLSSMDSNNFRGRAGTGEREGRVFSSLVARRHYYLAHGVDRSGDVAAVQPKAAGSSLMVQLANALAKDVLPLAGMRAVQAALILPVATGMSLTLSDLEAGLIPLVLANVLVGFEDTGSGGYLNTDLAGMAAMMDGSIHMTKLVAVGVAHVINNAYGVQASKCVHEIELAMRSGRVDAVVQILDKTSWCPSTPTLDFFITILQMGNRRLLNERKQVAGYMRMKLNAVAMEEGERVLHVLSNEISFAMTLTTLCPNVTNMQEVSRQLTSLRFMLFL</sequence>
<dbReference type="GeneID" id="36404595"/>
<dbReference type="EC" id="2.9.1.2" evidence="5"/>
<evidence type="ECO:0000256" key="9">
    <source>
        <dbReference type="ARBA" id="ARBA00022884"/>
    </source>
</evidence>
<evidence type="ECO:0000256" key="6">
    <source>
        <dbReference type="ARBA" id="ARBA00021963"/>
    </source>
</evidence>
<evidence type="ECO:0000256" key="4">
    <source>
        <dbReference type="ARBA" id="ARBA00007037"/>
    </source>
</evidence>
<dbReference type="OrthoDB" id="10263545at2759"/>
<evidence type="ECO:0000256" key="5">
    <source>
        <dbReference type="ARBA" id="ARBA00012464"/>
    </source>
</evidence>
<name>A0A0P1A4N1_PLAHL</name>
<keyword evidence="12" id="KW-0711">Selenium</keyword>
<evidence type="ECO:0000256" key="2">
    <source>
        <dbReference type="ARBA" id="ARBA00002552"/>
    </source>
</evidence>
<protein>
    <recommendedName>
        <fullName evidence="6">O-phosphoseryl-tRNA(Sec) selenium transferase</fullName>
        <ecNumber evidence="5">2.9.1.2</ecNumber>
    </recommendedName>
    <alternativeName>
        <fullName evidence="13">Selenocysteine synthase</fullName>
    </alternativeName>
    <alternativeName>
        <fullName evidence="14">Selenocysteinyl-tRNA(Sec) synthase</fullName>
    </alternativeName>
    <alternativeName>
        <fullName evidence="15">Sep-tRNA:Sec-tRNA synthase</fullName>
    </alternativeName>
</protein>
<dbReference type="InterPro" id="IPR015424">
    <property type="entry name" value="PyrdxlP-dep_Trfase"/>
</dbReference>
<dbReference type="Proteomes" id="UP000054928">
    <property type="component" value="Unassembled WGS sequence"/>
</dbReference>
<evidence type="ECO:0000256" key="8">
    <source>
        <dbReference type="ARBA" id="ARBA00022679"/>
    </source>
</evidence>
<keyword evidence="18" id="KW-1185">Reference proteome</keyword>
<dbReference type="PANTHER" id="PTHR12944">
    <property type="entry name" value="SOLUBLE LIVER ANTIGEN/LIVER PANCREAS ANTIGEN"/>
    <property type="match status" value="1"/>
</dbReference>
<dbReference type="InterPro" id="IPR015421">
    <property type="entry name" value="PyrdxlP-dep_Trfase_major"/>
</dbReference>
<dbReference type="GO" id="GO:0098621">
    <property type="term" value="F:O-phosphoseryl-tRNA(Sec) selenium transferase activity"/>
    <property type="evidence" value="ECO:0007669"/>
    <property type="project" value="UniProtKB-EC"/>
</dbReference>
<keyword evidence="10" id="KW-0663">Pyridoxal phosphate</keyword>
<evidence type="ECO:0000256" key="3">
    <source>
        <dbReference type="ARBA" id="ARBA00004822"/>
    </source>
</evidence>
<evidence type="ECO:0000313" key="18">
    <source>
        <dbReference type="Proteomes" id="UP000054928"/>
    </source>
</evidence>
<organism evidence="17 18">
    <name type="scientific">Plasmopara halstedii</name>
    <name type="common">Downy mildew of sunflower</name>
    <dbReference type="NCBI Taxonomy" id="4781"/>
    <lineage>
        <taxon>Eukaryota</taxon>
        <taxon>Sar</taxon>
        <taxon>Stramenopiles</taxon>
        <taxon>Oomycota</taxon>
        <taxon>Peronosporomycetes</taxon>
        <taxon>Peronosporales</taxon>
        <taxon>Peronosporaceae</taxon>
        <taxon>Plasmopara</taxon>
    </lineage>
</organism>
<dbReference type="UniPathway" id="UPA00906">
    <property type="reaction ID" value="UER00898"/>
</dbReference>
<accession>A0A0P1A4N1</accession>
<comment type="similarity">
    <text evidence="4">Belongs to the SepSecS family.</text>
</comment>
<comment type="pathway">
    <text evidence="3">Aminoacyl-tRNA biosynthesis; selenocysteinyl-tRNA(Sec) biosynthesis; selenocysteinyl-tRNA(Sec) from L-seryl-tRNA(Sec) (archaeal/eukaryal route): step 2/2.</text>
</comment>
<keyword evidence="11" id="KW-0648">Protein biosynthesis</keyword>
<comment type="catalytic activity">
    <reaction evidence="16">
        <text>O-phospho-L-seryl-tRNA(Sec) + selenophosphate + H2O = L-selenocysteinyl-tRNA(Sec) + 2 phosphate</text>
        <dbReference type="Rhea" id="RHEA:25041"/>
        <dbReference type="Rhea" id="RHEA-COMP:9743"/>
        <dbReference type="Rhea" id="RHEA-COMP:9947"/>
        <dbReference type="ChEBI" id="CHEBI:15377"/>
        <dbReference type="ChEBI" id="CHEBI:16144"/>
        <dbReference type="ChEBI" id="CHEBI:43474"/>
        <dbReference type="ChEBI" id="CHEBI:78551"/>
        <dbReference type="ChEBI" id="CHEBI:78573"/>
        <dbReference type="EC" id="2.9.1.2"/>
    </reaction>
</comment>
<dbReference type="Pfam" id="PF05889">
    <property type="entry name" value="SepSecS"/>
    <property type="match status" value="3"/>
</dbReference>
<evidence type="ECO:0000256" key="11">
    <source>
        <dbReference type="ARBA" id="ARBA00022917"/>
    </source>
</evidence>
<evidence type="ECO:0000256" key="16">
    <source>
        <dbReference type="ARBA" id="ARBA00048808"/>
    </source>
</evidence>
<keyword evidence="8 17" id="KW-0808">Transferase</keyword>
<evidence type="ECO:0000256" key="13">
    <source>
        <dbReference type="ARBA" id="ARBA00030669"/>
    </source>
</evidence>
<evidence type="ECO:0000256" key="1">
    <source>
        <dbReference type="ARBA" id="ARBA00001933"/>
    </source>
</evidence>
<keyword evidence="9" id="KW-0694">RNA-binding</keyword>
<dbReference type="EMBL" id="CCYD01000041">
    <property type="protein sequence ID" value="CEG35418.1"/>
    <property type="molecule type" value="Genomic_DNA"/>
</dbReference>
<dbReference type="AlphaFoldDB" id="A0A0P1A4N1"/>
<evidence type="ECO:0000256" key="15">
    <source>
        <dbReference type="ARBA" id="ARBA00032693"/>
    </source>
</evidence>
<dbReference type="GO" id="GO:0000049">
    <property type="term" value="F:tRNA binding"/>
    <property type="evidence" value="ECO:0007669"/>
    <property type="project" value="UniProtKB-KW"/>
</dbReference>
<dbReference type="InterPro" id="IPR019872">
    <property type="entry name" value="Sec-tRNA_Se_transferase"/>
</dbReference>
<comment type="cofactor">
    <cofactor evidence="1">
        <name>pyridoxal 5'-phosphate</name>
        <dbReference type="ChEBI" id="CHEBI:597326"/>
    </cofactor>
</comment>
<reference evidence="18" key="1">
    <citation type="submission" date="2014-09" db="EMBL/GenBank/DDBJ databases">
        <authorList>
            <person name="Sharma Rahul"/>
            <person name="Thines Marco"/>
        </authorList>
    </citation>
    <scope>NUCLEOTIDE SEQUENCE [LARGE SCALE GENOMIC DNA]</scope>
</reference>
<evidence type="ECO:0000313" key="17">
    <source>
        <dbReference type="EMBL" id="CEG35418.1"/>
    </source>
</evidence>
<dbReference type="InterPro" id="IPR008829">
    <property type="entry name" value="SepSecS/SepCysS"/>
</dbReference>
<dbReference type="OMA" id="APRVPDX"/>
<dbReference type="STRING" id="4781.A0A0P1A4N1"/>